<feature type="transmembrane region" description="Helical" evidence="2">
    <location>
        <begin position="146"/>
        <end position="163"/>
    </location>
</feature>
<dbReference type="Proteomes" id="UP000588277">
    <property type="component" value="Unassembled WGS sequence"/>
</dbReference>
<gene>
    <name evidence="3" type="ORF">G1C96_0594</name>
</gene>
<protein>
    <submittedName>
        <fullName evidence="3">YwiC-like protein</fullName>
    </submittedName>
</protein>
<organism evidence="3 4">
    <name type="scientific">Bifidobacterium moraviense</name>
    <dbReference type="NCBI Taxonomy" id="2675323"/>
    <lineage>
        <taxon>Bacteria</taxon>
        <taxon>Bacillati</taxon>
        <taxon>Actinomycetota</taxon>
        <taxon>Actinomycetes</taxon>
        <taxon>Bifidobacteriales</taxon>
        <taxon>Bifidobacteriaceae</taxon>
        <taxon>Bifidobacterium</taxon>
    </lineage>
</organism>
<feature type="transmembrane region" description="Helical" evidence="2">
    <location>
        <begin position="90"/>
        <end position="110"/>
    </location>
</feature>
<dbReference type="InterPro" id="IPR025576">
    <property type="entry name" value="YwiC"/>
</dbReference>
<proteinExistence type="predicted"/>
<feature type="transmembrane region" description="Helical" evidence="2">
    <location>
        <begin position="175"/>
        <end position="195"/>
    </location>
</feature>
<sequence length="279" mass="29484">MTDASPETDAPRSPGSANPRRPRSRRSARARLWIPNQPGAWVMVLTPALAGIAVGGPTWRGAWVAAAWLACYCTQFAGARWFVSHCRRRYLAPALTYAAITCAIGLPLLILTPGLLWWAVVYVPLAAASFALAWMRRDRGFASQTVACLAAGAIGAVTVSMGSRFYPDRPLSREALTVGVVFALFEIGQVLFVPSMMVRRDDARRRLYAASTAFSAVLAAGGFVLHPVLGAAGLVLLARAAVLPALVARGKLPPLAAAPSELATSLVMLVAVIVAVPAL</sequence>
<evidence type="ECO:0000313" key="3">
    <source>
        <dbReference type="EMBL" id="NMN00017.1"/>
    </source>
</evidence>
<feature type="region of interest" description="Disordered" evidence="1">
    <location>
        <begin position="1"/>
        <end position="26"/>
    </location>
</feature>
<keyword evidence="2" id="KW-0812">Transmembrane</keyword>
<dbReference type="EMBL" id="JAAIIH010000001">
    <property type="protein sequence ID" value="NMN00017.1"/>
    <property type="molecule type" value="Genomic_DNA"/>
</dbReference>
<comment type="caution">
    <text evidence="3">The sequence shown here is derived from an EMBL/GenBank/DDBJ whole genome shotgun (WGS) entry which is preliminary data.</text>
</comment>
<evidence type="ECO:0000256" key="1">
    <source>
        <dbReference type="SAM" id="MobiDB-lite"/>
    </source>
</evidence>
<feature type="transmembrane region" description="Helical" evidence="2">
    <location>
        <begin position="207"/>
        <end position="225"/>
    </location>
</feature>
<reference evidence="3 4" key="1">
    <citation type="submission" date="2020-02" db="EMBL/GenBank/DDBJ databases">
        <title>Characterization of phylogenetic diversity of novel bifidobacterial species isolated in Czech ZOOs.</title>
        <authorList>
            <person name="Lugli G.A."/>
            <person name="Vera N.B."/>
            <person name="Ventura M."/>
        </authorList>
    </citation>
    <scope>NUCLEOTIDE SEQUENCE [LARGE SCALE GENOMIC DNA]</scope>
    <source>
        <strain evidence="3 4">DSM 109958</strain>
    </source>
</reference>
<feature type="transmembrane region" description="Helical" evidence="2">
    <location>
        <begin position="255"/>
        <end position="276"/>
    </location>
</feature>
<accession>A0A7Y0F2S0</accession>
<dbReference type="AlphaFoldDB" id="A0A7Y0F2S0"/>
<feature type="transmembrane region" description="Helical" evidence="2">
    <location>
        <begin position="39"/>
        <end position="56"/>
    </location>
</feature>
<feature type="transmembrane region" description="Helical" evidence="2">
    <location>
        <begin position="62"/>
        <end position="83"/>
    </location>
</feature>
<dbReference type="Pfam" id="PF14256">
    <property type="entry name" value="YwiC"/>
    <property type="match status" value="1"/>
</dbReference>
<evidence type="ECO:0000313" key="4">
    <source>
        <dbReference type="Proteomes" id="UP000588277"/>
    </source>
</evidence>
<dbReference type="RefSeq" id="WP_169275142.1">
    <property type="nucleotide sequence ID" value="NZ_JAAIIH010000001.1"/>
</dbReference>
<name>A0A7Y0F2S0_9BIFI</name>
<keyword evidence="2" id="KW-1133">Transmembrane helix</keyword>
<keyword evidence="4" id="KW-1185">Reference proteome</keyword>
<evidence type="ECO:0000256" key="2">
    <source>
        <dbReference type="SAM" id="Phobius"/>
    </source>
</evidence>
<feature type="transmembrane region" description="Helical" evidence="2">
    <location>
        <begin position="116"/>
        <end position="134"/>
    </location>
</feature>
<keyword evidence="2" id="KW-0472">Membrane</keyword>